<dbReference type="RefSeq" id="WP_320380789.1">
    <property type="nucleotide sequence ID" value="NZ_JAWDIQ010000003.1"/>
</dbReference>
<accession>A0ABU5CU90</accession>
<sequence>MFKRILSKELRDILRDRRSITLLIVVPLILMTGLTFFYDKLLAAPNEGNFEIAVNKEVGDSFIEQLQAYFPGVTIEKQTDLQEKVKNKEVQIGIQVDKDWQEKIGGQTQYQLS</sequence>
<proteinExistence type="predicted"/>
<evidence type="ECO:0000256" key="1">
    <source>
        <dbReference type="SAM" id="Phobius"/>
    </source>
</evidence>
<reference evidence="2 3" key="1">
    <citation type="submission" date="2023-10" db="EMBL/GenBank/DDBJ databases">
        <title>Virgibacillus soli CC-YMP-6 genome.</title>
        <authorList>
            <person name="Miliotis G."/>
            <person name="Sengupta P."/>
            <person name="Hameed A."/>
            <person name="Chuvochina M."/>
            <person name="Mcdonagh F."/>
            <person name="Simpson A.C."/>
            <person name="Singh N.K."/>
            <person name="Rekha P.D."/>
            <person name="Raman K."/>
            <person name="Hugenholtz P."/>
            <person name="Venkateswaran K."/>
        </authorList>
    </citation>
    <scope>NUCLEOTIDE SEQUENCE [LARGE SCALE GENOMIC DNA]</scope>
    <source>
        <strain evidence="2 3">CC-YMP-6</strain>
    </source>
</reference>
<keyword evidence="1" id="KW-1133">Transmembrane helix</keyword>
<keyword evidence="1" id="KW-0472">Membrane</keyword>
<organism evidence="2 3">
    <name type="scientific">Paracerasibacillus soli</name>
    <dbReference type="NCBI Taxonomy" id="480284"/>
    <lineage>
        <taxon>Bacteria</taxon>
        <taxon>Bacillati</taxon>
        <taxon>Bacillota</taxon>
        <taxon>Bacilli</taxon>
        <taxon>Bacillales</taxon>
        <taxon>Bacillaceae</taxon>
        <taxon>Paracerasibacillus</taxon>
    </lineage>
</organism>
<keyword evidence="1" id="KW-0812">Transmembrane</keyword>
<protein>
    <recommendedName>
        <fullName evidence="4">ABC transporter permease</fullName>
    </recommendedName>
</protein>
<dbReference type="Proteomes" id="UP001275315">
    <property type="component" value="Unassembled WGS sequence"/>
</dbReference>
<name>A0ABU5CU90_9BACI</name>
<comment type="caution">
    <text evidence="2">The sequence shown here is derived from an EMBL/GenBank/DDBJ whole genome shotgun (WGS) entry which is preliminary data.</text>
</comment>
<dbReference type="EMBL" id="JAWDIQ010000003">
    <property type="protein sequence ID" value="MDY0409929.1"/>
    <property type="molecule type" value="Genomic_DNA"/>
</dbReference>
<evidence type="ECO:0000313" key="3">
    <source>
        <dbReference type="Proteomes" id="UP001275315"/>
    </source>
</evidence>
<keyword evidence="3" id="KW-1185">Reference proteome</keyword>
<gene>
    <name evidence="2" type="ORF">RWD45_16785</name>
</gene>
<evidence type="ECO:0000313" key="2">
    <source>
        <dbReference type="EMBL" id="MDY0409929.1"/>
    </source>
</evidence>
<feature type="transmembrane region" description="Helical" evidence="1">
    <location>
        <begin position="20"/>
        <end position="38"/>
    </location>
</feature>
<evidence type="ECO:0008006" key="4">
    <source>
        <dbReference type="Google" id="ProtNLM"/>
    </source>
</evidence>